<evidence type="ECO:0000313" key="1">
    <source>
        <dbReference type="EMBL" id="KAF3084977.1"/>
    </source>
</evidence>
<gene>
    <name evidence="1" type="ORF">TWF102_011757</name>
</gene>
<dbReference type="Proteomes" id="UP000475325">
    <property type="component" value="Unassembled WGS sequence"/>
</dbReference>
<organism evidence="1 2">
    <name type="scientific">Orbilia oligospora</name>
    <name type="common">Nematode-trapping fungus</name>
    <name type="synonym">Arthrobotrys oligospora</name>
    <dbReference type="NCBI Taxonomy" id="2813651"/>
    <lineage>
        <taxon>Eukaryota</taxon>
        <taxon>Fungi</taxon>
        <taxon>Dikarya</taxon>
        <taxon>Ascomycota</taxon>
        <taxon>Pezizomycotina</taxon>
        <taxon>Orbiliomycetes</taxon>
        <taxon>Orbiliales</taxon>
        <taxon>Orbiliaceae</taxon>
        <taxon>Orbilia</taxon>
    </lineage>
</organism>
<protein>
    <submittedName>
        <fullName evidence="1">Uncharacterized protein</fullName>
    </submittedName>
</protein>
<sequence length="100" mass="11419">MGNRLSRPAVSNGQKILWASATGWLKSDQKRSLAITSTLYAVDLRYWEHQAGMKWERNTWNWDKSGASGLWEKFLLKERPGICGANDTWSPTEKVCVALY</sequence>
<proteinExistence type="predicted"/>
<comment type="caution">
    <text evidence="1">The sequence shown here is derived from an EMBL/GenBank/DDBJ whole genome shotgun (WGS) entry which is preliminary data.</text>
</comment>
<dbReference type="EMBL" id="WIQW01000094">
    <property type="protein sequence ID" value="KAF3084977.1"/>
    <property type="molecule type" value="Genomic_DNA"/>
</dbReference>
<evidence type="ECO:0000313" key="2">
    <source>
        <dbReference type="Proteomes" id="UP000475325"/>
    </source>
</evidence>
<dbReference type="AlphaFoldDB" id="A0A7C8IZY0"/>
<name>A0A7C8IZY0_ORBOL</name>
<reference evidence="1 2" key="1">
    <citation type="submission" date="2019-06" db="EMBL/GenBank/DDBJ databases">
        <authorList>
            <person name="Palmer J.M."/>
        </authorList>
    </citation>
    <scope>NUCLEOTIDE SEQUENCE [LARGE SCALE GENOMIC DNA]</scope>
    <source>
        <strain evidence="1 2">TWF102</strain>
    </source>
</reference>
<accession>A0A7C8IZY0</accession>